<name>A0A5S4GRF5_9ACTN</name>
<accession>A0A5S4GRF5</accession>
<evidence type="ECO:0008006" key="4">
    <source>
        <dbReference type="Google" id="ProtNLM"/>
    </source>
</evidence>
<dbReference type="OrthoDB" id="3529763at2"/>
<dbReference type="AlphaFoldDB" id="A0A5S4GRF5"/>
<dbReference type="InterPro" id="IPR013207">
    <property type="entry name" value="LGFP"/>
</dbReference>
<evidence type="ECO:0000256" key="1">
    <source>
        <dbReference type="SAM" id="SignalP"/>
    </source>
</evidence>
<dbReference type="PROSITE" id="PS51257">
    <property type="entry name" value="PROKAR_LIPOPROTEIN"/>
    <property type="match status" value="1"/>
</dbReference>
<dbReference type="RefSeq" id="WP_138690134.1">
    <property type="nucleotide sequence ID" value="NZ_JBHSAZ010000014.1"/>
</dbReference>
<evidence type="ECO:0000313" key="2">
    <source>
        <dbReference type="EMBL" id="TMR35399.1"/>
    </source>
</evidence>
<gene>
    <name evidence="2" type="ORF">ETD85_14100</name>
</gene>
<protein>
    <recommendedName>
        <fullName evidence="4">LGFP repeat-containing protein</fullName>
    </recommendedName>
</protein>
<feature type="signal peptide" evidence="1">
    <location>
        <begin position="1"/>
        <end position="31"/>
    </location>
</feature>
<reference evidence="2 3" key="1">
    <citation type="submission" date="2019-05" db="EMBL/GenBank/DDBJ databases">
        <title>Draft genome sequence of Nonomuraea zeae DSM 100528.</title>
        <authorList>
            <person name="Saricaoglu S."/>
            <person name="Isik K."/>
        </authorList>
    </citation>
    <scope>NUCLEOTIDE SEQUENCE [LARGE SCALE GENOMIC DNA]</scope>
    <source>
        <strain evidence="2 3">DSM 100528</strain>
    </source>
</reference>
<proteinExistence type="predicted"/>
<evidence type="ECO:0000313" key="3">
    <source>
        <dbReference type="Proteomes" id="UP000306628"/>
    </source>
</evidence>
<dbReference type="Proteomes" id="UP000306628">
    <property type="component" value="Unassembled WGS sequence"/>
</dbReference>
<dbReference type="EMBL" id="VCKX01000034">
    <property type="protein sequence ID" value="TMR35399.1"/>
    <property type="molecule type" value="Genomic_DNA"/>
</dbReference>
<feature type="chain" id="PRO_5024466718" description="LGFP repeat-containing protein" evidence="1">
    <location>
        <begin position="32"/>
        <end position="198"/>
    </location>
</feature>
<keyword evidence="1" id="KW-0732">Signal</keyword>
<keyword evidence="3" id="KW-1185">Reference proteome</keyword>
<organism evidence="2 3">
    <name type="scientific">Nonomuraea zeae</name>
    <dbReference type="NCBI Taxonomy" id="1642303"/>
    <lineage>
        <taxon>Bacteria</taxon>
        <taxon>Bacillati</taxon>
        <taxon>Actinomycetota</taxon>
        <taxon>Actinomycetes</taxon>
        <taxon>Streptosporangiales</taxon>
        <taxon>Streptosporangiaceae</taxon>
        <taxon>Nonomuraea</taxon>
    </lineage>
</organism>
<sequence>MSSAVTRSLTGLAAAVATAAVCLAVPSAASAASACDPALVAPAGSLIGGLWRSNGGETSVYGCPATKEFGYPDKRGSWQRFANGKIVWSPNLGDGTLVRAYRKGQNVVFKWSGLGRDWDYFNVRWSKDGGRATQVQVGRLTPWSGQYVMAPYVKDGVGTTTNGHEVNTFAYIVQGCDRTTFGSDCGPWSIPTSVKLAH</sequence>
<comment type="caution">
    <text evidence="2">The sequence shown here is derived from an EMBL/GenBank/DDBJ whole genome shotgun (WGS) entry which is preliminary data.</text>
</comment>
<dbReference type="Pfam" id="PF08310">
    <property type="entry name" value="LGFP"/>
    <property type="match status" value="1"/>
</dbReference>